<dbReference type="OrthoDB" id="5794884at2759"/>
<organism evidence="1 2">
    <name type="scientific">Anisakis simplex</name>
    <name type="common">Herring worm</name>
    <dbReference type="NCBI Taxonomy" id="6269"/>
    <lineage>
        <taxon>Eukaryota</taxon>
        <taxon>Metazoa</taxon>
        <taxon>Ecdysozoa</taxon>
        <taxon>Nematoda</taxon>
        <taxon>Chromadorea</taxon>
        <taxon>Rhabditida</taxon>
        <taxon>Spirurina</taxon>
        <taxon>Ascaridomorpha</taxon>
        <taxon>Ascaridoidea</taxon>
        <taxon>Anisakidae</taxon>
        <taxon>Anisakis</taxon>
        <taxon>Anisakis simplex complex</taxon>
    </lineage>
</organism>
<protein>
    <submittedName>
        <fullName evidence="1">Uncharacterized protein</fullName>
    </submittedName>
</protein>
<dbReference type="EMBL" id="UYRR01004058">
    <property type="protein sequence ID" value="VDK20710.1"/>
    <property type="molecule type" value="Genomic_DNA"/>
</dbReference>
<keyword evidence="2" id="KW-1185">Reference proteome</keyword>
<dbReference type="Proteomes" id="UP000267096">
    <property type="component" value="Unassembled WGS sequence"/>
</dbReference>
<accession>A0A3P6NQX1</accession>
<dbReference type="AlphaFoldDB" id="A0A3P6NQX1"/>
<evidence type="ECO:0000313" key="1">
    <source>
        <dbReference type="EMBL" id="VDK20710.1"/>
    </source>
</evidence>
<sequence length="197" mass="22572">MKCRLKSTREIGFEFEIISAVFCQIIWYRHERPSKLPNDIRPTIDQLSSISLRYCGTNTVTAITDFCANLHCAKSRIDTLIVNHQTILKQFRNNLQSTNIFCTEEIFKSVCFFKVEVDDDEVAHQVALGTLLALLSDACRCMEELWPSKTQASDVRSLRVLTMIRSSNQFDHLMVSSLYTDCMVFVEDSETVRSVLA</sequence>
<proteinExistence type="predicted"/>
<evidence type="ECO:0000313" key="2">
    <source>
        <dbReference type="Proteomes" id="UP000267096"/>
    </source>
</evidence>
<gene>
    <name evidence="1" type="ORF">ASIM_LOCUS2840</name>
</gene>
<reference evidence="1 2" key="1">
    <citation type="submission" date="2018-11" db="EMBL/GenBank/DDBJ databases">
        <authorList>
            <consortium name="Pathogen Informatics"/>
        </authorList>
    </citation>
    <scope>NUCLEOTIDE SEQUENCE [LARGE SCALE GENOMIC DNA]</scope>
</reference>
<name>A0A3P6NQX1_ANISI</name>